<proteinExistence type="inferred from homology"/>
<gene>
    <name evidence="7" type="primary">murI</name>
    <name evidence="8" type="ordered locus">CC_3703</name>
</gene>
<dbReference type="Pfam" id="PF01177">
    <property type="entry name" value="Asp_Glu_race"/>
    <property type="match status" value="1"/>
</dbReference>
<dbReference type="EMBL" id="AE005673">
    <property type="protein sequence ID" value="AAK25665.1"/>
    <property type="molecule type" value="Genomic_DNA"/>
</dbReference>
<feature type="binding site" evidence="7">
    <location>
        <begin position="213"/>
        <end position="214"/>
    </location>
    <ligand>
        <name>substrate</name>
    </ligand>
</feature>
<keyword evidence="4 7" id="KW-0573">Peptidoglycan synthesis</keyword>
<feature type="active site" description="Proton donor/acceptor" evidence="7">
    <location>
        <position position="76"/>
    </location>
</feature>
<dbReference type="STRING" id="190650.CC_3703"/>
<keyword evidence="6 7" id="KW-0961">Cell wall biogenesis/degradation</keyword>
<dbReference type="GO" id="GO:0009252">
    <property type="term" value="P:peptidoglycan biosynthetic process"/>
    <property type="evidence" value="ECO:0007669"/>
    <property type="project" value="UniProtKB-UniRule"/>
</dbReference>
<dbReference type="Proteomes" id="UP000001816">
    <property type="component" value="Chromosome"/>
</dbReference>
<comment type="catalytic activity">
    <reaction evidence="1 7">
        <text>L-glutamate = D-glutamate</text>
        <dbReference type="Rhea" id="RHEA:12813"/>
        <dbReference type="ChEBI" id="CHEBI:29985"/>
        <dbReference type="ChEBI" id="CHEBI:29986"/>
        <dbReference type="EC" id="5.1.1.3"/>
    </reaction>
</comment>
<protein>
    <recommendedName>
        <fullName evidence="2 7">Glutamate racemase</fullName>
        <ecNumber evidence="2 7">5.1.1.3</ecNumber>
    </recommendedName>
</protein>
<dbReference type="HOGENOM" id="CLU_052344_0_3_5"/>
<dbReference type="eggNOG" id="COG0796">
    <property type="taxonomic scope" value="Bacteria"/>
</dbReference>
<dbReference type="PIR" id="E87708">
    <property type="entry name" value="E87708"/>
</dbReference>
<dbReference type="PATRIC" id="fig|190650.5.peg.3703"/>
<feature type="active site" description="Proton donor/acceptor" evidence="7">
    <location>
        <position position="212"/>
    </location>
</feature>
<dbReference type="AlphaFoldDB" id="Q9A263"/>
<feature type="binding site" evidence="7">
    <location>
        <begin position="13"/>
        <end position="14"/>
    </location>
    <ligand>
        <name>substrate</name>
    </ligand>
</feature>
<dbReference type="EC" id="5.1.1.3" evidence="2 7"/>
<dbReference type="EnsemblBacteria" id="AAK25665">
    <property type="protein sequence ID" value="AAK25665"/>
    <property type="gene ID" value="CC_3703"/>
</dbReference>
<keyword evidence="5 7" id="KW-0413">Isomerase</keyword>
<dbReference type="GO" id="GO:0008360">
    <property type="term" value="P:regulation of cell shape"/>
    <property type="evidence" value="ECO:0007669"/>
    <property type="project" value="UniProtKB-KW"/>
</dbReference>
<dbReference type="PROSITE" id="PS00923">
    <property type="entry name" value="ASP_GLU_RACEMASE_1"/>
    <property type="match status" value="1"/>
</dbReference>
<evidence type="ECO:0000256" key="6">
    <source>
        <dbReference type="ARBA" id="ARBA00023316"/>
    </source>
</evidence>
<dbReference type="InterPro" id="IPR018187">
    <property type="entry name" value="Asp/Glu_racemase_AS_1"/>
</dbReference>
<name>Q9A263_CAUVC</name>
<keyword evidence="9" id="KW-1185">Reference proteome</keyword>
<dbReference type="Gene3D" id="3.40.50.1860">
    <property type="match status" value="2"/>
</dbReference>
<dbReference type="InterPro" id="IPR001920">
    <property type="entry name" value="Asp/Glu_race"/>
</dbReference>
<dbReference type="InterPro" id="IPR004391">
    <property type="entry name" value="Glu_race"/>
</dbReference>
<evidence type="ECO:0000313" key="8">
    <source>
        <dbReference type="EMBL" id="AAK25665.1"/>
    </source>
</evidence>
<organism evidence="8 9">
    <name type="scientific">Caulobacter vibrioides (strain ATCC 19089 / CIP 103742 / CB 15)</name>
    <name type="common">Caulobacter crescentus</name>
    <dbReference type="NCBI Taxonomy" id="190650"/>
    <lineage>
        <taxon>Bacteria</taxon>
        <taxon>Pseudomonadati</taxon>
        <taxon>Pseudomonadota</taxon>
        <taxon>Alphaproteobacteria</taxon>
        <taxon>Caulobacterales</taxon>
        <taxon>Caulobacteraceae</taxon>
        <taxon>Caulobacter</taxon>
    </lineage>
</organism>
<dbReference type="PANTHER" id="PTHR21198:SF2">
    <property type="entry name" value="GLUTAMATE RACEMASE"/>
    <property type="match status" value="1"/>
</dbReference>
<dbReference type="GO" id="GO:0071555">
    <property type="term" value="P:cell wall organization"/>
    <property type="evidence" value="ECO:0007669"/>
    <property type="project" value="UniProtKB-KW"/>
</dbReference>
<dbReference type="SUPFAM" id="SSF53681">
    <property type="entry name" value="Aspartate/glutamate racemase"/>
    <property type="match status" value="2"/>
</dbReference>
<keyword evidence="3 7" id="KW-0133">Cell shape</keyword>
<evidence type="ECO:0000256" key="5">
    <source>
        <dbReference type="ARBA" id="ARBA00023235"/>
    </source>
</evidence>
<evidence type="ECO:0000313" key="9">
    <source>
        <dbReference type="Proteomes" id="UP000001816"/>
    </source>
</evidence>
<sequence>MAATAWPMIGVFDSGVGGLSVHRALVQRLPQADFTYLADQANAPYGVRSGEDIVELTKAGCIRLFERGASLVVLACNTASAIALRRLQQTWLPDYRKDIGRPVNILGIIVPTIEKATGLPWEHEAERRGEMVQALDILGVFATQATVRSRVYEIEIDKRKQDLAVFSEACPELVPLIEGDASVVEIAKAVEGHVQALKTRIGRYPDRVVLGCTHYEIIADIFRAALPAGTPLIQQPAATAEGLALYLERHPEYDVGAGGGRVFLTTGTPGPQNGLVQSFWGAPLAFEAA</sequence>
<reference evidence="8 9" key="1">
    <citation type="journal article" date="2001" name="Proc. Natl. Acad. Sci. U.S.A.">
        <title>Complete genome sequence of Caulobacter crescentus.</title>
        <authorList>
            <person name="Nierman W.C."/>
            <person name="Feldblyum T.V."/>
            <person name="Laub M.T."/>
            <person name="Paulsen I.T."/>
            <person name="Nelson K.E."/>
            <person name="Eisen J.A."/>
            <person name="Heidelberg J.F."/>
            <person name="Alley M.R."/>
            <person name="Ohta N."/>
            <person name="Maddock J.R."/>
            <person name="Potocka I."/>
            <person name="Nelson W.C."/>
            <person name="Newton A."/>
            <person name="Stephens C."/>
            <person name="Phadke N.D."/>
            <person name="Ely B."/>
            <person name="DeBoy R.T."/>
            <person name="Dodson R.J."/>
            <person name="Durkin A.S."/>
            <person name="Gwinn M.L."/>
            <person name="Haft D.H."/>
            <person name="Kolonay J.F."/>
            <person name="Smit J."/>
            <person name="Craven M.B."/>
            <person name="Khouri H."/>
            <person name="Shetty J."/>
            <person name="Berry K."/>
            <person name="Utterback T."/>
            <person name="Tran K."/>
            <person name="Wolf A."/>
            <person name="Vamathevan J."/>
            <person name="Ermolaeva M."/>
            <person name="White O."/>
            <person name="Salzberg S.L."/>
            <person name="Venter J.C."/>
            <person name="Shapiro L."/>
            <person name="Fraser C.M."/>
        </authorList>
    </citation>
    <scope>NUCLEOTIDE SEQUENCE [LARGE SCALE GENOMIC DNA]</scope>
    <source>
        <strain evidence="9">ATCC 19089 / CB15</strain>
    </source>
</reference>
<evidence type="ECO:0000256" key="1">
    <source>
        <dbReference type="ARBA" id="ARBA00001602"/>
    </source>
</evidence>
<evidence type="ECO:0000256" key="4">
    <source>
        <dbReference type="ARBA" id="ARBA00022984"/>
    </source>
</evidence>
<dbReference type="GO" id="GO:0008881">
    <property type="term" value="F:glutamate racemase activity"/>
    <property type="evidence" value="ECO:0007669"/>
    <property type="project" value="UniProtKB-UniRule"/>
</dbReference>
<comment type="similarity">
    <text evidence="7">Belongs to the aspartate/glutamate racemases family.</text>
</comment>
<evidence type="ECO:0000256" key="2">
    <source>
        <dbReference type="ARBA" id="ARBA00013090"/>
    </source>
</evidence>
<comment type="function">
    <text evidence="7">Provides the (R)-glutamate required for cell wall biosynthesis.</text>
</comment>
<comment type="pathway">
    <text evidence="7">Cell wall biogenesis; peptidoglycan biosynthesis.</text>
</comment>
<feature type="binding site" evidence="7">
    <location>
        <begin position="45"/>
        <end position="46"/>
    </location>
    <ligand>
        <name>substrate</name>
    </ligand>
</feature>
<dbReference type="BioCyc" id="CAULO:CC3703-MONOMER"/>
<dbReference type="PANTHER" id="PTHR21198">
    <property type="entry name" value="GLUTAMATE RACEMASE"/>
    <property type="match status" value="1"/>
</dbReference>
<dbReference type="InterPro" id="IPR015942">
    <property type="entry name" value="Asp/Glu/hydantoin_racemase"/>
</dbReference>
<dbReference type="KEGG" id="ccr:CC_3703"/>
<evidence type="ECO:0000256" key="3">
    <source>
        <dbReference type="ARBA" id="ARBA00022960"/>
    </source>
</evidence>
<dbReference type="UniPathway" id="UPA00219"/>
<evidence type="ECO:0000256" key="7">
    <source>
        <dbReference type="HAMAP-Rule" id="MF_00258"/>
    </source>
</evidence>
<accession>Q9A263</accession>
<dbReference type="SMR" id="Q9A263"/>
<dbReference type="HAMAP" id="MF_00258">
    <property type="entry name" value="Glu_racemase"/>
    <property type="match status" value="1"/>
</dbReference>
<feature type="binding site" evidence="7">
    <location>
        <begin position="77"/>
        <end position="78"/>
    </location>
    <ligand>
        <name>substrate</name>
    </ligand>
</feature>